<proteinExistence type="predicted"/>
<evidence type="ECO:0000313" key="2">
    <source>
        <dbReference type="EMBL" id="PUE58381.1"/>
    </source>
</evidence>
<dbReference type="AlphaFoldDB" id="A0A315EMA6"/>
<name>A0A315EMA6_9BURK</name>
<accession>A0A315EMA6</accession>
<organism evidence="2 3">
    <name type="scientific">Limnohabitans curvus</name>
    <dbReference type="NCBI Taxonomy" id="323423"/>
    <lineage>
        <taxon>Bacteria</taxon>
        <taxon>Pseudomonadati</taxon>
        <taxon>Pseudomonadota</taxon>
        <taxon>Betaproteobacteria</taxon>
        <taxon>Burkholderiales</taxon>
        <taxon>Comamonadaceae</taxon>
        <taxon>Limnohabitans</taxon>
    </lineage>
</organism>
<gene>
    <name evidence="2" type="ORF">B9Z44_01445</name>
</gene>
<feature type="domain" description="DUF1854" evidence="1">
    <location>
        <begin position="30"/>
        <end position="158"/>
    </location>
</feature>
<protein>
    <recommendedName>
        <fullName evidence="1">DUF1854 domain-containing protein</fullName>
    </recommendedName>
</protein>
<dbReference type="Pfam" id="PF08909">
    <property type="entry name" value="DUF1854"/>
    <property type="match status" value="1"/>
</dbReference>
<dbReference type="Proteomes" id="UP000251341">
    <property type="component" value="Unassembled WGS sequence"/>
</dbReference>
<reference evidence="2 3" key="1">
    <citation type="submission" date="2017-04" db="EMBL/GenBank/DDBJ databases">
        <title>Unexpected and diverse lifestyles within the genus Limnohabitans.</title>
        <authorList>
            <person name="Kasalicky V."/>
            <person name="Mehrshad M."/>
            <person name="Andrei S.-A."/>
            <person name="Salcher M."/>
            <person name="Kratochvilova H."/>
            <person name="Simek K."/>
            <person name="Ghai R."/>
        </authorList>
    </citation>
    <scope>NUCLEOTIDE SEQUENCE [LARGE SCALE GENOMIC DNA]</scope>
    <source>
        <strain evidence="2 3">MWH-C5</strain>
    </source>
</reference>
<evidence type="ECO:0000313" key="3">
    <source>
        <dbReference type="Proteomes" id="UP000251341"/>
    </source>
</evidence>
<dbReference type="InterPro" id="IPR015005">
    <property type="entry name" value="DUF1854"/>
</dbReference>
<dbReference type="EMBL" id="NESP01000001">
    <property type="protein sequence ID" value="PUE58381.1"/>
    <property type="molecule type" value="Genomic_DNA"/>
</dbReference>
<dbReference type="RefSeq" id="WP_108359910.1">
    <property type="nucleotide sequence ID" value="NZ_NESP01000001.1"/>
</dbReference>
<sequence length="159" mass="17599">MSTALNLGFTLAFDPFGKLVVTLADGTQHVGAVVARAFPIATPDQCISILSAEGKELVWVENLNDLPVNERDIVAQALQGREFMPEILRLDGVNSFSTPSIWRVQTNRGPAQLVLKGEEDIRRLSASRLIVADAHGVQFLIRDLPSLDRHTRKLLDRFL</sequence>
<comment type="caution">
    <text evidence="2">The sequence shown here is derived from an EMBL/GenBank/DDBJ whole genome shotgun (WGS) entry which is preliminary data.</text>
</comment>
<evidence type="ECO:0000259" key="1">
    <source>
        <dbReference type="Pfam" id="PF08909"/>
    </source>
</evidence>
<keyword evidence="3" id="KW-1185">Reference proteome</keyword>